<dbReference type="Proteomes" id="UP000266340">
    <property type="component" value="Unassembled WGS sequence"/>
</dbReference>
<reference evidence="4 5" key="1">
    <citation type="submission" date="2018-09" db="EMBL/GenBank/DDBJ databases">
        <title>Cohnella cavernae sp. nov., isolated from a karst cave.</title>
        <authorList>
            <person name="Zhu H."/>
        </authorList>
    </citation>
    <scope>NUCLEOTIDE SEQUENCE [LARGE SCALE GENOMIC DNA]</scope>
    <source>
        <strain evidence="4 5">K2E09-144</strain>
    </source>
</reference>
<organism evidence="4 5">
    <name type="scientific">Cohnella faecalis</name>
    <dbReference type="NCBI Taxonomy" id="2315694"/>
    <lineage>
        <taxon>Bacteria</taxon>
        <taxon>Bacillati</taxon>
        <taxon>Bacillota</taxon>
        <taxon>Bacilli</taxon>
        <taxon>Bacillales</taxon>
        <taxon>Paenibacillaceae</taxon>
        <taxon>Cohnella</taxon>
    </lineage>
</organism>
<dbReference type="Gene3D" id="3.40.50.620">
    <property type="entry name" value="HUPs"/>
    <property type="match status" value="1"/>
</dbReference>
<dbReference type="GO" id="GO:0016740">
    <property type="term" value="F:transferase activity"/>
    <property type="evidence" value="ECO:0007669"/>
    <property type="project" value="UniProtKB-KW"/>
</dbReference>
<dbReference type="GO" id="GO:0005524">
    <property type="term" value="F:ATP binding"/>
    <property type="evidence" value="ECO:0007669"/>
    <property type="project" value="UniProtKB-KW"/>
</dbReference>
<dbReference type="EC" id="6.3.4.-" evidence="3"/>
<feature type="binding site" evidence="3">
    <location>
        <begin position="7"/>
        <end position="20"/>
    </location>
    <ligand>
        <name>ATP</name>
        <dbReference type="ChEBI" id="CHEBI:30616"/>
    </ligand>
</feature>
<comment type="catalytic activity">
    <reaction evidence="3">
        <text>cytidine(34) in elongator tRNA(Met) + acetate + ATP = N(4)-acetylcytidine(34) in elongator tRNA(Met) + AMP + diphosphate</text>
        <dbReference type="Rhea" id="RHEA:58144"/>
        <dbReference type="Rhea" id="RHEA-COMP:10693"/>
        <dbReference type="Rhea" id="RHEA-COMP:10694"/>
        <dbReference type="ChEBI" id="CHEBI:30089"/>
        <dbReference type="ChEBI" id="CHEBI:30616"/>
        <dbReference type="ChEBI" id="CHEBI:33019"/>
        <dbReference type="ChEBI" id="CHEBI:74900"/>
        <dbReference type="ChEBI" id="CHEBI:82748"/>
        <dbReference type="ChEBI" id="CHEBI:456215"/>
    </reaction>
</comment>
<comment type="function">
    <text evidence="3">Catalyzes the formation of N(4)-acetylcytidine (ac(4)C) at the wobble position of elongator tRNA(Met), using acetate and ATP as substrates. First activates an acetate ion to form acetyladenylate (Ac-AMP) and then transfers the acetyl group to tRNA to form ac(4)C34.</text>
</comment>
<accession>A0A398CPE4</accession>
<dbReference type="RefSeq" id="WP_119148491.1">
    <property type="nucleotide sequence ID" value="NZ_JBHSOV010000024.1"/>
</dbReference>
<dbReference type="NCBIfam" id="NF010191">
    <property type="entry name" value="PRK13670.1"/>
    <property type="match status" value="1"/>
</dbReference>
<dbReference type="Pfam" id="PF05636">
    <property type="entry name" value="HIGH_NTase1"/>
    <property type="match status" value="1"/>
</dbReference>
<gene>
    <name evidence="3" type="primary">tmcAL</name>
    <name evidence="4" type="ORF">D3H35_07670</name>
</gene>
<dbReference type="PANTHER" id="PTHR37825:SF1">
    <property type="entry name" value="TRNA(MET) CYTIDINE ACETATE LIGASE"/>
    <property type="match status" value="1"/>
</dbReference>
<keyword evidence="3" id="KW-0067">ATP-binding</keyword>
<dbReference type="EMBL" id="QXJM01000027">
    <property type="protein sequence ID" value="RIE04453.1"/>
    <property type="molecule type" value="Genomic_DNA"/>
</dbReference>
<dbReference type="PANTHER" id="PTHR37825">
    <property type="entry name" value="TRNA(MET) CYTIDINE ACETATE LIGASE"/>
    <property type="match status" value="1"/>
</dbReference>
<keyword evidence="3" id="KW-0694">RNA-binding</keyword>
<protein>
    <recommendedName>
        <fullName evidence="3">tRNA(Met) cytidine acetate ligase</fullName>
        <ecNumber evidence="3">6.3.4.-</ecNumber>
    </recommendedName>
</protein>
<comment type="caution">
    <text evidence="3">Lacks conserved residue(s) required for the propagation of feature annotation.</text>
</comment>
<evidence type="ECO:0000256" key="2">
    <source>
        <dbReference type="ARBA" id="ARBA00022694"/>
    </source>
</evidence>
<feature type="binding site" evidence="3">
    <location>
        <position position="167"/>
    </location>
    <ligand>
        <name>ATP</name>
        <dbReference type="ChEBI" id="CHEBI:30616"/>
    </ligand>
</feature>
<keyword evidence="1 3" id="KW-0436">Ligase</keyword>
<dbReference type="GO" id="GO:0006400">
    <property type="term" value="P:tRNA modification"/>
    <property type="evidence" value="ECO:0007669"/>
    <property type="project" value="UniProtKB-UniRule"/>
</dbReference>
<dbReference type="GO" id="GO:0005737">
    <property type="term" value="C:cytoplasm"/>
    <property type="evidence" value="ECO:0007669"/>
    <property type="project" value="UniProtKB-SubCell"/>
</dbReference>
<feature type="binding site" evidence="3">
    <location>
        <position position="192"/>
    </location>
    <ligand>
        <name>ATP</name>
        <dbReference type="ChEBI" id="CHEBI:30616"/>
    </ligand>
</feature>
<evidence type="ECO:0000256" key="1">
    <source>
        <dbReference type="ARBA" id="ARBA00022598"/>
    </source>
</evidence>
<keyword evidence="3" id="KW-0547">Nucleotide-binding</keyword>
<keyword evidence="3" id="KW-0963">Cytoplasm</keyword>
<dbReference type="OrthoDB" id="9769796at2"/>
<evidence type="ECO:0000313" key="5">
    <source>
        <dbReference type="Proteomes" id="UP000266340"/>
    </source>
</evidence>
<comment type="caution">
    <text evidence="4">The sequence shown here is derived from an EMBL/GenBank/DDBJ whole genome shotgun (WGS) entry which is preliminary data.</text>
</comment>
<name>A0A398CPE4_9BACL</name>
<keyword evidence="3" id="KW-0820">tRNA-binding</keyword>
<feature type="binding site" evidence="3">
    <location>
        <position position="102"/>
    </location>
    <ligand>
        <name>ATP</name>
        <dbReference type="ChEBI" id="CHEBI:30616"/>
    </ligand>
</feature>
<dbReference type="HAMAP" id="MF_01539">
    <property type="entry name" value="TmcAL"/>
    <property type="match status" value="1"/>
</dbReference>
<dbReference type="AlphaFoldDB" id="A0A398CPE4"/>
<keyword evidence="5" id="KW-1185">Reference proteome</keyword>
<keyword evidence="2 3" id="KW-0819">tRNA processing</keyword>
<dbReference type="GO" id="GO:0000049">
    <property type="term" value="F:tRNA binding"/>
    <property type="evidence" value="ECO:0007669"/>
    <property type="project" value="UniProtKB-KW"/>
</dbReference>
<evidence type="ECO:0000256" key="3">
    <source>
        <dbReference type="HAMAP-Rule" id="MF_01539"/>
    </source>
</evidence>
<comment type="subcellular location">
    <subcellularLocation>
        <location evidence="3">Cytoplasm</location>
    </subcellularLocation>
</comment>
<evidence type="ECO:0000313" key="4">
    <source>
        <dbReference type="EMBL" id="RIE04453.1"/>
    </source>
</evidence>
<dbReference type="GO" id="GO:0016879">
    <property type="term" value="F:ligase activity, forming carbon-nitrogen bonds"/>
    <property type="evidence" value="ECO:0007669"/>
    <property type="project" value="UniProtKB-UniRule"/>
</dbReference>
<comment type="similarity">
    <text evidence="3">Belongs to the TmcAL family.</text>
</comment>
<proteinExistence type="inferred from homology"/>
<dbReference type="InterPro" id="IPR014729">
    <property type="entry name" value="Rossmann-like_a/b/a_fold"/>
</dbReference>
<dbReference type="SUPFAM" id="SSF52374">
    <property type="entry name" value="Nucleotidylyl transferase"/>
    <property type="match status" value="1"/>
</dbReference>
<keyword evidence="4" id="KW-0808">Transferase</keyword>
<sequence length="413" mass="45201">MPTVGVVVEYNPLHNGHLYHLQQSKKITGADSAVAVMSGNFLQRGEPAIVDKWARTEMALRAGCDLVLELPAAYSSQPAQWFAYGAVAVLSAAGIVDALCFGSESGDIEALNSAAALLTEEPEELAAALDAKLRTGIPYPSAYTGAAKELLQSRGLGQSAFALDQPNHTLGLHYMMAMRRIGSRMKPFTVQREKAGYSQESITDGAIASATALRKLLAESDSLQALAPFVPSSTLDILRRERDAGRAPVGWEHFKRPLLHELLRADVGALAGFAEVTEGLEHRIKRVLFEDAPSSVESLVNALKTKRYTRTKLQRTLLRILLGHRKDELTADRLESGVQYIRVLGFTERGQSLLREMKTRATVPVVLGAARGDWPYLSMDARASAVYALAFREEDSLRAAWRDYTMPPVRVVD</sequence>
<dbReference type="InterPro" id="IPR008513">
    <property type="entry name" value="tRNA(Met)_cyd_acetate_ligase"/>
</dbReference>